<keyword evidence="2" id="KW-1185">Reference proteome</keyword>
<dbReference type="EMBL" id="MCFG01000162">
    <property type="protein sequence ID" value="ORX79844.1"/>
    <property type="molecule type" value="Genomic_DNA"/>
</dbReference>
<name>A0A1Y1X3F3_9FUNG</name>
<dbReference type="OrthoDB" id="10522183at2759"/>
<reference evidence="1 2" key="1">
    <citation type="submission" date="2016-08" db="EMBL/GenBank/DDBJ databases">
        <title>A Parts List for Fungal Cellulosomes Revealed by Comparative Genomics.</title>
        <authorList>
            <consortium name="DOE Joint Genome Institute"/>
            <person name="Haitjema C.H."/>
            <person name="Gilmore S.P."/>
            <person name="Henske J.K."/>
            <person name="Solomon K.V."/>
            <person name="De Groot R."/>
            <person name="Kuo A."/>
            <person name="Mondo S.J."/>
            <person name="Salamov A.A."/>
            <person name="Labutti K."/>
            <person name="Zhao Z."/>
            <person name="Chiniquy J."/>
            <person name="Barry K."/>
            <person name="Brewer H.M."/>
            <person name="Purvine S.O."/>
            <person name="Wright A.T."/>
            <person name="Boxma B."/>
            <person name="Van Alen T."/>
            <person name="Hackstein J.H."/>
            <person name="Baker S.E."/>
            <person name="Grigoriev I.V."/>
            <person name="O'Malley M.A."/>
        </authorList>
    </citation>
    <scope>NUCLEOTIDE SEQUENCE [LARGE SCALE GENOMIC DNA]</scope>
    <source>
        <strain evidence="1 2">S4</strain>
    </source>
</reference>
<evidence type="ECO:0000313" key="2">
    <source>
        <dbReference type="Proteomes" id="UP000193944"/>
    </source>
</evidence>
<proteinExistence type="predicted"/>
<protein>
    <submittedName>
        <fullName evidence="1">Uncharacterized protein</fullName>
    </submittedName>
</protein>
<gene>
    <name evidence="1" type="ORF">BCR32DRAFT_281036</name>
</gene>
<dbReference type="AlphaFoldDB" id="A0A1Y1X3F3"/>
<reference evidence="1 2" key="2">
    <citation type="submission" date="2016-08" db="EMBL/GenBank/DDBJ databases">
        <title>Pervasive Adenine N6-methylation of Active Genes in Fungi.</title>
        <authorList>
            <consortium name="DOE Joint Genome Institute"/>
            <person name="Mondo S.J."/>
            <person name="Dannebaum R.O."/>
            <person name="Kuo R.C."/>
            <person name="Labutti K."/>
            <person name="Haridas S."/>
            <person name="Kuo A."/>
            <person name="Salamov A."/>
            <person name="Ahrendt S.R."/>
            <person name="Lipzen A."/>
            <person name="Sullivan W."/>
            <person name="Andreopoulos W.B."/>
            <person name="Clum A."/>
            <person name="Lindquist E."/>
            <person name="Daum C."/>
            <person name="Ramamoorthy G.K."/>
            <person name="Gryganskyi A."/>
            <person name="Culley D."/>
            <person name="Magnuson J.K."/>
            <person name="James T.Y."/>
            <person name="O'Malley M.A."/>
            <person name="Stajich J.E."/>
            <person name="Spatafora J.W."/>
            <person name="Visel A."/>
            <person name="Grigoriev I.V."/>
        </authorList>
    </citation>
    <scope>NUCLEOTIDE SEQUENCE [LARGE SCALE GENOMIC DNA]</scope>
    <source>
        <strain evidence="1 2">S4</strain>
    </source>
</reference>
<organism evidence="1 2">
    <name type="scientific">Anaeromyces robustus</name>
    <dbReference type="NCBI Taxonomy" id="1754192"/>
    <lineage>
        <taxon>Eukaryota</taxon>
        <taxon>Fungi</taxon>
        <taxon>Fungi incertae sedis</taxon>
        <taxon>Chytridiomycota</taxon>
        <taxon>Chytridiomycota incertae sedis</taxon>
        <taxon>Neocallimastigomycetes</taxon>
        <taxon>Neocallimastigales</taxon>
        <taxon>Neocallimastigaceae</taxon>
        <taxon>Anaeromyces</taxon>
    </lineage>
</organism>
<accession>A0A1Y1X3F3</accession>
<dbReference type="Proteomes" id="UP000193944">
    <property type="component" value="Unassembled WGS sequence"/>
</dbReference>
<evidence type="ECO:0000313" key="1">
    <source>
        <dbReference type="EMBL" id="ORX79844.1"/>
    </source>
</evidence>
<comment type="caution">
    <text evidence="1">The sequence shown here is derived from an EMBL/GenBank/DDBJ whole genome shotgun (WGS) entry which is preliminary data.</text>
</comment>
<sequence>MSIKIKLQVEERLTKDNFERWEFLINHIIKSKGILQYVNTDITSKFKKKLQKEKKDAMACFIICTTVSKEILDYINKLQYGMKKLKSIFGKKKFTEVNYWIKKLYSLKAKNLFEYKEIHPDGTEAVKAFLKEDMNKINYQIYLHNCFLEYISTVKNVRDTLTKDFNGSMMKRFTDQIFD</sequence>